<evidence type="ECO:0000313" key="3">
    <source>
        <dbReference type="EMBL" id="MCP1384071.1"/>
    </source>
</evidence>
<dbReference type="Proteomes" id="UP001204772">
    <property type="component" value="Unassembled WGS sequence"/>
</dbReference>
<reference evidence="3 4" key="1">
    <citation type="submission" date="2022-06" db="EMBL/GenBank/DDBJ databases">
        <title>Runella sp. S5 genome sequencing.</title>
        <authorList>
            <person name="Park S."/>
        </authorList>
    </citation>
    <scope>NUCLEOTIDE SEQUENCE [LARGE SCALE GENOMIC DNA]</scope>
    <source>
        <strain evidence="3 4">S5</strain>
    </source>
</reference>
<dbReference type="InterPro" id="IPR050190">
    <property type="entry name" value="UPF0213_domain"/>
</dbReference>
<comment type="caution">
    <text evidence="3">The sequence shown here is derived from an EMBL/GenBank/DDBJ whole genome shotgun (WGS) entry which is preliminary data.</text>
</comment>
<evidence type="ECO:0000256" key="1">
    <source>
        <dbReference type="ARBA" id="ARBA00007435"/>
    </source>
</evidence>
<dbReference type="Pfam" id="PF01541">
    <property type="entry name" value="GIY-YIG"/>
    <property type="match status" value="1"/>
</dbReference>
<organism evidence="3 4">
    <name type="scientific">Runella salmonicolor</name>
    <dbReference type="NCBI Taxonomy" id="2950278"/>
    <lineage>
        <taxon>Bacteria</taxon>
        <taxon>Pseudomonadati</taxon>
        <taxon>Bacteroidota</taxon>
        <taxon>Cytophagia</taxon>
        <taxon>Cytophagales</taxon>
        <taxon>Spirosomataceae</taxon>
        <taxon>Runella</taxon>
    </lineage>
</organism>
<dbReference type="PANTHER" id="PTHR34477:SF5">
    <property type="entry name" value="BSL5627 PROTEIN"/>
    <property type="match status" value="1"/>
</dbReference>
<dbReference type="PANTHER" id="PTHR34477">
    <property type="entry name" value="UPF0213 PROTEIN YHBQ"/>
    <property type="match status" value="1"/>
</dbReference>
<dbReference type="RefSeq" id="WP_253529343.1">
    <property type="nucleotide sequence ID" value="NZ_JAMZEL010000006.1"/>
</dbReference>
<dbReference type="Gene3D" id="3.40.1440.10">
    <property type="entry name" value="GIY-YIG endonuclease"/>
    <property type="match status" value="1"/>
</dbReference>
<sequence>MYFIYILYSQRIDKYYIGCTENLEKRLEEHNAGLSSFTSKWTPWVRVYFEQLNSLSEARKREIEIKKKKSRKYIEFLISK</sequence>
<dbReference type="InterPro" id="IPR035901">
    <property type="entry name" value="GIY-YIG_endonuc_sf"/>
</dbReference>
<dbReference type="SUPFAM" id="SSF82771">
    <property type="entry name" value="GIY-YIG endonuclease"/>
    <property type="match status" value="1"/>
</dbReference>
<name>A0ABT1FQU7_9BACT</name>
<comment type="similarity">
    <text evidence="1">Belongs to the UPF0213 family.</text>
</comment>
<keyword evidence="4" id="KW-1185">Reference proteome</keyword>
<gene>
    <name evidence="3" type="ORF">NCI00_16620</name>
</gene>
<evidence type="ECO:0000259" key="2">
    <source>
        <dbReference type="PROSITE" id="PS50164"/>
    </source>
</evidence>
<feature type="domain" description="GIY-YIG" evidence="2">
    <location>
        <begin position="1"/>
        <end position="75"/>
    </location>
</feature>
<proteinExistence type="inferred from homology"/>
<dbReference type="PROSITE" id="PS50164">
    <property type="entry name" value="GIY_YIG"/>
    <property type="match status" value="1"/>
</dbReference>
<evidence type="ECO:0000313" key="4">
    <source>
        <dbReference type="Proteomes" id="UP001204772"/>
    </source>
</evidence>
<dbReference type="InterPro" id="IPR000305">
    <property type="entry name" value="GIY-YIG_endonuc"/>
</dbReference>
<dbReference type="EMBL" id="JAMZEL010000006">
    <property type="protein sequence ID" value="MCP1384071.1"/>
    <property type="molecule type" value="Genomic_DNA"/>
</dbReference>
<accession>A0ABT1FQU7</accession>
<protein>
    <submittedName>
        <fullName evidence="3">GIY-YIG nuclease family protein</fullName>
    </submittedName>
</protein>